<evidence type="ECO:0000313" key="3">
    <source>
        <dbReference type="Proteomes" id="UP000076727"/>
    </source>
</evidence>
<keyword evidence="3" id="KW-1185">Reference proteome</keyword>
<name>A0A165MTD3_9APHY</name>
<feature type="region of interest" description="Disordered" evidence="1">
    <location>
        <begin position="1"/>
        <end position="29"/>
    </location>
</feature>
<proteinExistence type="predicted"/>
<dbReference type="AlphaFoldDB" id="A0A165MTD3"/>
<accession>A0A165MTD3</accession>
<evidence type="ECO:0000256" key="1">
    <source>
        <dbReference type="SAM" id="MobiDB-lite"/>
    </source>
</evidence>
<reference evidence="2 3" key="1">
    <citation type="journal article" date="2016" name="Mol. Biol. Evol.">
        <title>Comparative Genomics of Early-Diverging Mushroom-Forming Fungi Provides Insights into the Origins of Lignocellulose Decay Capabilities.</title>
        <authorList>
            <person name="Nagy L.G."/>
            <person name="Riley R."/>
            <person name="Tritt A."/>
            <person name="Adam C."/>
            <person name="Daum C."/>
            <person name="Floudas D."/>
            <person name="Sun H."/>
            <person name="Yadav J.S."/>
            <person name="Pangilinan J."/>
            <person name="Larsson K.H."/>
            <person name="Matsuura K."/>
            <person name="Barry K."/>
            <person name="Labutti K."/>
            <person name="Kuo R."/>
            <person name="Ohm R.A."/>
            <person name="Bhattacharya S.S."/>
            <person name="Shirouzu T."/>
            <person name="Yoshinaga Y."/>
            <person name="Martin F.M."/>
            <person name="Grigoriev I.V."/>
            <person name="Hibbett D.S."/>
        </authorList>
    </citation>
    <scope>NUCLEOTIDE SEQUENCE [LARGE SCALE GENOMIC DNA]</scope>
    <source>
        <strain evidence="2 3">L-15889</strain>
    </source>
</reference>
<dbReference type="Proteomes" id="UP000076727">
    <property type="component" value="Unassembled WGS sequence"/>
</dbReference>
<evidence type="ECO:0000313" key="2">
    <source>
        <dbReference type="EMBL" id="KZT66095.1"/>
    </source>
</evidence>
<organism evidence="2 3">
    <name type="scientific">Daedalea quercina L-15889</name>
    <dbReference type="NCBI Taxonomy" id="1314783"/>
    <lineage>
        <taxon>Eukaryota</taxon>
        <taxon>Fungi</taxon>
        <taxon>Dikarya</taxon>
        <taxon>Basidiomycota</taxon>
        <taxon>Agaricomycotina</taxon>
        <taxon>Agaricomycetes</taxon>
        <taxon>Polyporales</taxon>
        <taxon>Fomitopsis</taxon>
    </lineage>
</organism>
<dbReference type="EMBL" id="KV429095">
    <property type="protein sequence ID" value="KZT66095.1"/>
    <property type="molecule type" value="Genomic_DNA"/>
</dbReference>
<gene>
    <name evidence="2" type="ORF">DAEQUDRAFT_486043</name>
</gene>
<protein>
    <submittedName>
        <fullName evidence="2">Uncharacterized protein</fullName>
    </submittedName>
</protein>
<sequence length="109" mass="11464">MSASETLREVPMGTTDPGTSSLRERSPAPSLRWRVAGGAVSTTVSARPAMGTLVAIDASTGQNVDDARGCPPPVLAHLVGWHRCWLVQVGAGRRGVAQHIWVALLAKVQ</sequence>